<gene>
    <name evidence="2" type="ORF">GA0061100_102479</name>
</gene>
<dbReference type="AlphaFoldDB" id="A0A1C3UKF9"/>
<keyword evidence="1" id="KW-0812">Transmembrane</keyword>
<organism evidence="2 3">
    <name type="scientific">Rhizobium hainanense</name>
    <dbReference type="NCBI Taxonomy" id="52131"/>
    <lineage>
        <taxon>Bacteria</taxon>
        <taxon>Pseudomonadati</taxon>
        <taxon>Pseudomonadota</taxon>
        <taxon>Alphaproteobacteria</taxon>
        <taxon>Hyphomicrobiales</taxon>
        <taxon>Rhizobiaceae</taxon>
        <taxon>Rhizobium/Agrobacterium group</taxon>
        <taxon>Rhizobium</taxon>
    </lineage>
</organism>
<keyword evidence="1" id="KW-1133">Transmembrane helix</keyword>
<evidence type="ECO:0000313" key="2">
    <source>
        <dbReference type="EMBL" id="SCB15942.1"/>
    </source>
</evidence>
<accession>A0A1C3UKF9</accession>
<feature type="transmembrane region" description="Helical" evidence="1">
    <location>
        <begin position="16"/>
        <end position="36"/>
    </location>
</feature>
<keyword evidence="3" id="KW-1185">Reference proteome</keyword>
<dbReference type="Proteomes" id="UP000186228">
    <property type="component" value="Unassembled WGS sequence"/>
</dbReference>
<protein>
    <recommendedName>
        <fullName evidence="4">PH domain-containing protein</fullName>
    </recommendedName>
</protein>
<sequence length="219" mass="24544">MAATETYTFEYFMPEVHLKTALLTFLTALVGFMSLLPRGSAGIHLVLFLAFAASAFFAFLGFSKIMQWTRKTVLIISPEGLTDNRFGQATIPWAAIERIDLAPPIENNGWQAEQSRFLFRGMLRLFIASRIYGTVTIPGSPTLTEHRDKRRIKLWLRSGTHIEQTTPAARLRIRDKADGTQHVYIATADLNVTREELLALIVDFHAQYGSMAQGQPATA</sequence>
<evidence type="ECO:0000313" key="3">
    <source>
        <dbReference type="Proteomes" id="UP000186228"/>
    </source>
</evidence>
<dbReference type="EMBL" id="FMAC01000002">
    <property type="protein sequence ID" value="SCB15942.1"/>
    <property type="molecule type" value="Genomic_DNA"/>
</dbReference>
<evidence type="ECO:0000256" key="1">
    <source>
        <dbReference type="SAM" id="Phobius"/>
    </source>
</evidence>
<name>A0A1C3UKF9_9HYPH</name>
<keyword evidence="1" id="KW-0472">Membrane</keyword>
<dbReference type="RefSeq" id="WP_075852321.1">
    <property type="nucleotide sequence ID" value="NZ_FMAC01000002.1"/>
</dbReference>
<feature type="transmembrane region" description="Helical" evidence="1">
    <location>
        <begin position="42"/>
        <end position="62"/>
    </location>
</feature>
<dbReference type="OrthoDB" id="8357303at2"/>
<evidence type="ECO:0008006" key="4">
    <source>
        <dbReference type="Google" id="ProtNLM"/>
    </source>
</evidence>
<proteinExistence type="predicted"/>
<reference evidence="3" key="1">
    <citation type="submission" date="2016-08" db="EMBL/GenBank/DDBJ databases">
        <authorList>
            <person name="Varghese N."/>
            <person name="Submissions Spin"/>
        </authorList>
    </citation>
    <scope>NUCLEOTIDE SEQUENCE [LARGE SCALE GENOMIC DNA]</scope>
    <source>
        <strain evidence="3">CCBAU 57015</strain>
    </source>
</reference>